<evidence type="ECO:0000256" key="1">
    <source>
        <dbReference type="ARBA" id="ARBA00001974"/>
    </source>
</evidence>
<dbReference type="Proteomes" id="UP000230837">
    <property type="component" value="Unassembled WGS sequence"/>
</dbReference>
<evidence type="ECO:0000313" key="7">
    <source>
        <dbReference type="Proteomes" id="UP000230837"/>
    </source>
</evidence>
<dbReference type="InterPro" id="IPR055178">
    <property type="entry name" value="RsdA/BaiN/AoA(So)-like_dom"/>
</dbReference>
<accession>A0A2M7IP62</accession>
<dbReference type="PANTHER" id="PTHR42887:SF2">
    <property type="entry name" value="OS12G0638800 PROTEIN"/>
    <property type="match status" value="1"/>
</dbReference>
<feature type="domain" description="RsdA/BaiN/AoA(So)-like Rossmann fold-like" evidence="4">
    <location>
        <begin position="17"/>
        <end position="422"/>
    </location>
</feature>
<evidence type="ECO:0000313" key="6">
    <source>
        <dbReference type="EMBL" id="PIW97101.1"/>
    </source>
</evidence>
<organism evidence="6 7">
    <name type="scientific">Candidatus Kaiserbacteria bacterium CG_4_8_14_3_um_filter_38_9</name>
    <dbReference type="NCBI Taxonomy" id="1974599"/>
    <lineage>
        <taxon>Bacteria</taxon>
        <taxon>Candidatus Kaiseribacteriota</taxon>
    </lineage>
</organism>
<comment type="caution">
    <text evidence="6">The sequence shown here is derived from an EMBL/GenBank/DDBJ whole genome shotgun (WGS) entry which is preliminary data.</text>
</comment>
<gene>
    <name evidence="6" type="ORF">COZ82_01385</name>
</gene>
<dbReference type="Gene3D" id="1.10.8.260">
    <property type="entry name" value="HI0933 insert domain-like"/>
    <property type="match status" value="1"/>
</dbReference>
<dbReference type="Pfam" id="PF22780">
    <property type="entry name" value="HI0933_like_1st"/>
    <property type="match status" value="1"/>
</dbReference>
<comment type="cofactor">
    <cofactor evidence="1">
        <name>FAD</name>
        <dbReference type="ChEBI" id="CHEBI:57692"/>
    </cofactor>
</comment>
<proteinExistence type="predicted"/>
<dbReference type="AlphaFoldDB" id="A0A2M7IP62"/>
<keyword evidence="2" id="KW-0285">Flavoprotein</keyword>
<sequence length="424" mass="45666">MNSKKKTNASKPEKIWDVVIIGGGPAGMMAGIVSARRGLSVLILEKNATLGKKLLITGGGRCNLTNNQPIVREMLKNYLTAGKFLFSTFTQQGVAETIAFFNELGVSLKEETAGRLFPTTNSAETIYQALLWKLRKLKVEIRTKQVVSGIVNSANGARFTVLIANKKSVLAHSSIIACGGTSHPETGSTGEGFSWLKKLGHTIRVDDFALVPIALKDDWVKKLGGVILPQAKLTLYADGVKHSIYQGRILFTHFGISGPTVINLSQTVGEVMQYSKATMALDLVPELEVGALRVKLQELLVTDSNKKLRNILARIVPTALVSPLLMLTKIDGDTPGHSVKRDDRLALVSKMKSIILTVDHLLGADKAVVASGGVALTEINFKTMESRLVTGLYIVGDLLDISRPSGGFSLQICWSTGYVAGKNA</sequence>
<evidence type="ECO:0000256" key="2">
    <source>
        <dbReference type="ARBA" id="ARBA00022630"/>
    </source>
</evidence>
<dbReference type="Gene3D" id="2.40.30.10">
    <property type="entry name" value="Translation factors"/>
    <property type="match status" value="1"/>
</dbReference>
<dbReference type="Gene3D" id="3.50.50.60">
    <property type="entry name" value="FAD/NAD(P)-binding domain"/>
    <property type="match status" value="1"/>
</dbReference>
<dbReference type="InterPro" id="IPR057661">
    <property type="entry name" value="RsdA/BaiN/AoA(So)_Rossmann"/>
</dbReference>
<keyword evidence="3" id="KW-0274">FAD</keyword>
<dbReference type="PRINTS" id="PR00420">
    <property type="entry name" value="RNGMNOXGNASE"/>
</dbReference>
<dbReference type="EMBL" id="PFHR01000078">
    <property type="protein sequence ID" value="PIW97101.1"/>
    <property type="molecule type" value="Genomic_DNA"/>
</dbReference>
<evidence type="ECO:0000259" key="5">
    <source>
        <dbReference type="Pfam" id="PF22780"/>
    </source>
</evidence>
<dbReference type="InterPro" id="IPR023166">
    <property type="entry name" value="BaiN-like_dom_sf"/>
</dbReference>
<dbReference type="SUPFAM" id="SSF160996">
    <property type="entry name" value="HI0933 insert domain-like"/>
    <property type="match status" value="1"/>
</dbReference>
<dbReference type="SUPFAM" id="SSF51905">
    <property type="entry name" value="FAD/NAD(P)-binding domain"/>
    <property type="match status" value="1"/>
</dbReference>
<dbReference type="PANTHER" id="PTHR42887">
    <property type="entry name" value="OS12G0638800 PROTEIN"/>
    <property type="match status" value="1"/>
</dbReference>
<dbReference type="NCBIfam" id="TIGR00275">
    <property type="entry name" value="aminoacetone oxidase family FAD-binding enzyme"/>
    <property type="match status" value="1"/>
</dbReference>
<dbReference type="Pfam" id="PF03486">
    <property type="entry name" value="HI0933_like"/>
    <property type="match status" value="1"/>
</dbReference>
<dbReference type="InterPro" id="IPR036188">
    <property type="entry name" value="FAD/NAD-bd_sf"/>
</dbReference>
<feature type="domain" description="RsdA/BaiN/AoA(So)-like insert" evidence="5">
    <location>
        <begin position="209"/>
        <end position="369"/>
    </location>
</feature>
<evidence type="ECO:0000256" key="3">
    <source>
        <dbReference type="ARBA" id="ARBA00022827"/>
    </source>
</evidence>
<name>A0A2M7IP62_9BACT</name>
<evidence type="ECO:0000259" key="4">
    <source>
        <dbReference type="Pfam" id="PF03486"/>
    </source>
</evidence>
<protein>
    <submittedName>
        <fullName evidence="6">Aminoacetone oxidase family FAD-binding enzyme</fullName>
    </submittedName>
</protein>
<dbReference type="InterPro" id="IPR004792">
    <property type="entry name" value="BaiN-like"/>
</dbReference>
<reference evidence="7" key="1">
    <citation type="submission" date="2017-09" db="EMBL/GenBank/DDBJ databases">
        <title>Depth-based differentiation of microbial function through sediment-hosted aquifers and enrichment of novel symbionts in the deep terrestrial subsurface.</title>
        <authorList>
            <person name="Probst A.J."/>
            <person name="Ladd B."/>
            <person name="Jarett J.K."/>
            <person name="Geller-Mcgrath D.E."/>
            <person name="Sieber C.M.K."/>
            <person name="Emerson J.B."/>
            <person name="Anantharaman K."/>
            <person name="Thomas B.C."/>
            <person name="Malmstrom R."/>
            <person name="Stieglmeier M."/>
            <person name="Klingl A."/>
            <person name="Woyke T."/>
            <person name="Ryan C.M."/>
            <person name="Banfield J.F."/>
        </authorList>
    </citation>
    <scope>NUCLEOTIDE SEQUENCE [LARGE SCALE GENOMIC DNA]</scope>
</reference>